<keyword evidence="1" id="KW-0472">Membrane</keyword>
<name>W7YD42_9BACT</name>
<dbReference type="eggNOG" id="ENOG502Z87C">
    <property type="taxonomic scope" value="Bacteria"/>
</dbReference>
<dbReference type="InterPro" id="IPR025178">
    <property type="entry name" value="Lnb_N"/>
</dbReference>
<dbReference type="Proteomes" id="UP000019402">
    <property type="component" value="Unassembled WGS sequence"/>
</dbReference>
<evidence type="ECO:0000259" key="3">
    <source>
        <dbReference type="Pfam" id="PF25221"/>
    </source>
</evidence>
<feature type="transmembrane region" description="Helical" evidence="1">
    <location>
        <begin position="335"/>
        <end position="354"/>
    </location>
</feature>
<feature type="transmembrane region" description="Helical" evidence="1">
    <location>
        <begin position="309"/>
        <end position="328"/>
    </location>
</feature>
<keyword evidence="1" id="KW-0812">Transmembrane</keyword>
<keyword evidence="1" id="KW-1133">Transmembrane helix</keyword>
<dbReference type="STRING" id="869213.GCA_000517085_01253"/>
<sequence length="387" mass="44569">MTKIVFLCLLLTFILNGVDGQIKLSQQSKISVLTCAQGDELYSAFGHSALRVYDAENNMDLVFNYGTFDFNTPNFYLKFANGKLDYILSVSQFKRFLAAYFKENRSVKEQVLNLSLEDKQSVFDALMENYRPENRYYKYDFFFDNCATRIVDIIGDHIDGEIVFENNSAQEVSFRTYLHHYLSYSPWIETGLNLLLGLPADKIATRKESTFLPDFLLQAFDHAVIKSDSATSALVIEKRELLSLNTPSSLHKTFYTPMFICSVILLVVLVLSFVLNSNILVYLDRFLFFITGLVGILVAYLWFVTDHSVPANNLNILWALPTFVYLAFSKFNSKFSKILIYIHLVCLCVFLLGWKFIPQAFPMATIPMALLLVFRLYLKRNRNTKFV</sequence>
<feature type="domain" description="Lnb-like transmembrane" evidence="3">
    <location>
        <begin position="252"/>
        <end position="377"/>
    </location>
</feature>
<proteinExistence type="predicted"/>
<evidence type="ECO:0000313" key="4">
    <source>
        <dbReference type="EMBL" id="GAF02386.1"/>
    </source>
</evidence>
<evidence type="ECO:0000256" key="1">
    <source>
        <dbReference type="SAM" id="Phobius"/>
    </source>
</evidence>
<dbReference type="Pfam" id="PF25221">
    <property type="entry name" value="5TMH_Lnb"/>
    <property type="match status" value="1"/>
</dbReference>
<keyword evidence="5" id="KW-1185">Reference proteome</keyword>
<accession>W7YD42</accession>
<feature type="transmembrane region" description="Helical" evidence="1">
    <location>
        <begin position="286"/>
        <end position="303"/>
    </location>
</feature>
<evidence type="ECO:0000313" key="5">
    <source>
        <dbReference type="Proteomes" id="UP000019402"/>
    </source>
</evidence>
<dbReference type="InterPro" id="IPR057436">
    <property type="entry name" value="5TMH_Lnb"/>
</dbReference>
<feature type="domain" description="Lnb N-terminal periplasmic" evidence="2">
    <location>
        <begin position="29"/>
        <end position="160"/>
    </location>
</feature>
<dbReference type="OrthoDB" id="319167at2"/>
<gene>
    <name evidence="4" type="ORF">JCM21142_31020</name>
</gene>
<comment type="caution">
    <text evidence="4">The sequence shown here is derived from an EMBL/GenBank/DDBJ whole genome shotgun (WGS) entry which is preliminary data.</text>
</comment>
<reference evidence="4 5" key="1">
    <citation type="journal article" date="2014" name="Genome Announc.">
        <title>Draft Genome Sequence of Cytophaga fermentans JCM 21142T, a Facultative Anaerobe Isolated from Marine Mud.</title>
        <authorList>
            <person name="Starns D."/>
            <person name="Oshima K."/>
            <person name="Suda W."/>
            <person name="Iino T."/>
            <person name="Yuki M."/>
            <person name="Inoue J."/>
            <person name="Kitamura K."/>
            <person name="Iida T."/>
            <person name="Darby A."/>
            <person name="Hattori M."/>
            <person name="Ohkuma M."/>
        </authorList>
    </citation>
    <scope>NUCLEOTIDE SEQUENCE [LARGE SCALE GENOMIC DNA]</scope>
    <source>
        <strain evidence="4 5">JCM 21142</strain>
    </source>
</reference>
<dbReference type="AlphaFoldDB" id="W7YD42"/>
<feature type="transmembrane region" description="Helical" evidence="1">
    <location>
        <begin position="254"/>
        <end position="274"/>
    </location>
</feature>
<feature type="transmembrane region" description="Helical" evidence="1">
    <location>
        <begin position="360"/>
        <end position="378"/>
    </location>
</feature>
<evidence type="ECO:0000259" key="2">
    <source>
        <dbReference type="Pfam" id="PF13387"/>
    </source>
</evidence>
<organism evidence="4 5">
    <name type="scientific">Saccharicrinis fermentans DSM 9555 = JCM 21142</name>
    <dbReference type="NCBI Taxonomy" id="869213"/>
    <lineage>
        <taxon>Bacteria</taxon>
        <taxon>Pseudomonadati</taxon>
        <taxon>Bacteroidota</taxon>
        <taxon>Bacteroidia</taxon>
        <taxon>Marinilabiliales</taxon>
        <taxon>Marinilabiliaceae</taxon>
        <taxon>Saccharicrinis</taxon>
    </lineage>
</organism>
<protein>
    <submittedName>
        <fullName evidence="4">Uncharacterized protein</fullName>
    </submittedName>
</protein>
<dbReference type="RefSeq" id="WP_044212304.1">
    <property type="nucleotide sequence ID" value="NZ_BAMD01000008.1"/>
</dbReference>
<dbReference type="Pfam" id="PF13387">
    <property type="entry name" value="Lnb_N"/>
    <property type="match status" value="1"/>
</dbReference>
<dbReference type="EMBL" id="BAMD01000008">
    <property type="protein sequence ID" value="GAF02386.1"/>
    <property type="molecule type" value="Genomic_DNA"/>
</dbReference>